<keyword evidence="7" id="KW-0297">G-protein coupled receptor</keyword>
<name>A0A8T2K9X9_9PIPI</name>
<keyword evidence="3" id="KW-0716">Sensory transduction</keyword>
<evidence type="ECO:0000256" key="1">
    <source>
        <dbReference type="ARBA" id="ARBA00004651"/>
    </source>
</evidence>
<evidence type="ECO:0000256" key="10">
    <source>
        <dbReference type="ARBA" id="ARBA00023224"/>
    </source>
</evidence>
<dbReference type="InterPro" id="IPR050402">
    <property type="entry name" value="OR51/52/56-like"/>
</dbReference>
<proteinExistence type="predicted"/>
<dbReference type="PROSITE" id="PS00237">
    <property type="entry name" value="G_PROTEIN_RECEP_F1_1"/>
    <property type="match status" value="1"/>
</dbReference>
<evidence type="ECO:0000256" key="5">
    <source>
        <dbReference type="ARBA" id="ARBA00022725"/>
    </source>
</evidence>
<dbReference type="OrthoDB" id="5969463at2759"/>
<evidence type="ECO:0000259" key="12">
    <source>
        <dbReference type="PROSITE" id="PS50262"/>
    </source>
</evidence>
<dbReference type="PROSITE" id="PS50262">
    <property type="entry name" value="G_PROTEIN_RECEP_F1_2"/>
    <property type="match status" value="1"/>
</dbReference>
<feature type="transmembrane region" description="Helical" evidence="11">
    <location>
        <begin position="251"/>
        <end position="273"/>
    </location>
</feature>
<dbReference type="Pfam" id="PF13853">
    <property type="entry name" value="7tm_4"/>
    <property type="match status" value="1"/>
</dbReference>
<dbReference type="FunFam" id="1.20.1070.10:FF:000013">
    <property type="entry name" value="Olfactory receptor"/>
    <property type="match status" value="1"/>
</dbReference>
<accession>A0A8T2K9X9</accession>
<feature type="non-terminal residue" evidence="13">
    <location>
        <position position="299"/>
    </location>
</feature>
<keyword evidence="6 11" id="KW-1133">Transmembrane helix</keyword>
<evidence type="ECO:0000256" key="6">
    <source>
        <dbReference type="ARBA" id="ARBA00022989"/>
    </source>
</evidence>
<evidence type="ECO:0000256" key="3">
    <source>
        <dbReference type="ARBA" id="ARBA00022606"/>
    </source>
</evidence>
<dbReference type="InterPro" id="IPR017452">
    <property type="entry name" value="GPCR_Rhodpsn_7TM"/>
</dbReference>
<dbReference type="InterPro" id="IPR000276">
    <property type="entry name" value="GPCR_Rhodpsn"/>
</dbReference>
<feature type="transmembrane region" description="Helical" evidence="11">
    <location>
        <begin position="70"/>
        <end position="98"/>
    </location>
</feature>
<keyword evidence="2" id="KW-1003">Cell membrane</keyword>
<dbReference type="PANTHER" id="PTHR26450:SF442">
    <property type="entry name" value="OLFACTORY RECEPTOR"/>
    <property type="match status" value="1"/>
</dbReference>
<dbReference type="GO" id="GO:0004930">
    <property type="term" value="F:G protein-coupled receptor activity"/>
    <property type="evidence" value="ECO:0007669"/>
    <property type="project" value="UniProtKB-KW"/>
</dbReference>
<dbReference type="PRINTS" id="PR00245">
    <property type="entry name" value="OLFACTORYR"/>
</dbReference>
<dbReference type="SUPFAM" id="SSF81321">
    <property type="entry name" value="Family A G protein-coupled receptor-like"/>
    <property type="match status" value="1"/>
</dbReference>
<feature type="transmembrane region" description="Helical" evidence="11">
    <location>
        <begin position="118"/>
        <end position="141"/>
    </location>
</feature>
<dbReference type="EMBL" id="JAACNH010000002">
    <property type="protein sequence ID" value="KAG8453202.1"/>
    <property type="molecule type" value="Genomic_DNA"/>
</dbReference>
<keyword evidence="5" id="KW-0552">Olfaction</keyword>
<evidence type="ECO:0000256" key="11">
    <source>
        <dbReference type="SAM" id="Phobius"/>
    </source>
</evidence>
<gene>
    <name evidence="13" type="ORF">GDO86_004864</name>
</gene>
<comment type="caution">
    <text evidence="13">The sequence shown here is derived from an EMBL/GenBank/DDBJ whole genome shotgun (WGS) entry which is preliminary data.</text>
</comment>
<evidence type="ECO:0000313" key="13">
    <source>
        <dbReference type="EMBL" id="KAG8453202.1"/>
    </source>
</evidence>
<organism evidence="13 14">
    <name type="scientific">Hymenochirus boettgeri</name>
    <name type="common">Congo dwarf clawed frog</name>
    <dbReference type="NCBI Taxonomy" id="247094"/>
    <lineage>
        <taxon>Eukaryota</taxon>
        <taxon>Metazoa</taxon>
        <taxon>Chordata</taxon>
        <taxon>Craniata</taxon>
        <taxon>Vertebrata</taxon>
        <taxon>Euteleostomi</taxon>
        <taxon>Amphibia</taxon>
        <taxon>Batrachia</taxon>
        <taxon>Anura</taxon>
        <taxon>Pipoidea</taxon>
        <taxon>Pipidae</taxon>
        <taxon>Pipinae</taxon>
        <taxon>Hymenochirus</taxon>
    </lineage>
</organism>
<feature type="transmembrane region" description="Helical" evidence="11">
    <location>
        <begin position="216"/>
        <end position="239"/>
    </location>
</feature>
<keyword evidence="4 11" id="KW-0812">Transmembrane</keyword>
<dbReference type="GO" id="GO:0004984">
    <property type="term" value="F:olfactory receptor activity"/>
    <property type="evidence" value="ECO:0007669"/>
    <property type="project" value="InterPro"/>
</dbReference>
<keyword evidence="10" id="KW-0807">Transducer</keyword>
<evidence type="ECO:0000256" key="2">
    <source>
        <dbReference type="ARBA" id="ARBA00022475"/>
    </source>
</evidence>
<keyword evidence="14" id="KW-1185">Reference proteome</keyword>
<keyword evidence="8 11" id="KW-0472">Membrane</keyword>
<feature type="domain" description="G-protein coupled receptors family 1 profile" evidence="12">
    <location>
        <begin position="75"/>
        <end position="271"/>
    </location>
</feature>
<dbReference type="InterPro" id="IPR000725">
    <property type="entry name" value="Olfact_rcpt"/>
</dbReference>
<evidence type="ECO:0000313" key="14">
    <source>
        <dbReference type="Proteomes" id="UP000812440"/>
    </source>
</evidence>
<dbReference type="GO" id="GO:0005886">
    <property type="term" value="C:plasma membrane"/>
    <property type="evidence" value="ECO:0007669"/>
    <property type="project" value="UniProtKB-SubCell"/>
</dbReference>
<comment type="subcellular location">
    <subcellularLocation>
        <location evidence="1">Cell membrane</location>
        <topology evidence="1">Multi-pass membrane protein</topology>
    </subcellularLocation>
</comment>
<evidence type="ECO:0000256" key="7">
    <source>
        <dbReference type="ARBA" id="ARBA00023040"/>
    </source>
</evidence>
<protein>
    <recommendedName>
        <fullName evidence="12">G-protein coupled receptors family 1 profile domain-containing protein</fullName>
    </recommendedName>
</protein>
<sequence length="299" mass="34160">METINSSSFHPKYFILMGIPGLEESHVLLSTPFCCLYTFALVGNSFLLFIIGTNERFHQPINIWFKSHEILFNCCLLQVFFIHYLFVIESSILLIMAYDRYVAICFPLTYKTTLSNSFIVTASLIALFRAFCIITPLVLLLDRLPYQNSKTIDHTYCEHMGVAKLATADTLVNSVYGLVAASSSTGIDFIFIVASYINIFRAVLRLPSSEDHFKAFNTCVSHLCVILLFYIPAFFSFIAHRVSKDKIPPSAHIMLANLYVLVPPMMNPIIYGVRTKDIRQKVWGIFFKQTQLRTRRGMK</sequence>
<dbReference type="AlphaFoldDB" id="A0A8T2K9X9"/>
<evidence type="ECO:0000256" key="8">
    <source>
        <dbReference type="ARBA" id="ARBA00023136"/>
    </source>
</evidence>
<feature type="transmembrane region" description="Helical" evidence="11">
    <location>
        <begin position="27"/>
        <end position="50"/>
    </location>
</feature>
<dbReference type="Proteomes" id="UP000812440">
    <property type="component" value="Chromosome 2"/>
</dbReference>
<keyword evidence="9" id="KW-0675">Receptor</keyword>
<dbReference type="PANTHER" id="PTHR26450">
    <property type="entry name" value="OLFACTORY RECEPTOR 56B1-RELATED"/>
    <property type="match status" value="1"/>
</dbReference>
<evidence type="ECO:0000256" key="9">
    <source>
        <dbReference type="ARBA" id="ARBA00023170"/>
    </source>
</evidence>
<dbReference type="Gene3D" id="1.20.1070.10">
    <property type="entry name" value="Rhodopsin 7-helix transmembrane proteins"/>
    <property type="match status" value="1"/>
</dbReference>
<reference evidence="13" key="1">
    <citation type="thesis" date="2020" institute="ProQuest LLC" country="789 East Eisenhower Parkway, Ann Arbor, MI, USA">
        <title>Comparative Genomics and Chromosome Evolution.</title>
        <authorList>
            <person name="Mudd A.B."/>
        </authorList>
    </citation>
    <scope>NUCLEOTIDE SEQUENCE</scope>
    <source>
        <strain evidence="13">Female2</strain>
        <tissue evidence="13">Blood</tissue>
    </source>
</reference>
<evidence type="ECO:0000256" key="4">
    <source>
        <dbReference type="ARBA" id="ARBA00022692"/>
    </source>
</evidence>